<dbReference type="RefSeq" id="XP_044550451.1">
    <property type="nucleotide sequence ID" value="XM_044691596.1"/>
</dbReference>
<dbReference type="GO" id="GO:0008330">
    <property type="term" value="F:protein tyrosine/threonine phosphatase activity"/>
    <property type="evidence" value="ECO:0007669"/>
    <property type="project" value="TreeGrafter"/>
</dbReference>
<dbReference type="PANTHER" id="PTHR10159">
    <property type="entry name" value="DUAL SPECIFICITY PROTEIN PHOSPHATASE"/>
    <property type="match status" value="1"/>
</dbReference>
<feature type="region of interest" description="Disordered" evidence="5">
    <location>
        <begin position="383"/>
        <end position="423"/>
    </location>
</feature>
<dbReference type="EMBL" id="PYSW02000015">
    <property type="protein sequence ID" value="KAG2386459.1"/>
    <property type="molecule type" value="Genomic_DNA"/>
</dbReference>
<evidence type="ECO:0000256" key="4">
    <source>
        <dbReference type="ARBA" id="ARBA00022912"/>
    </source>
</evidence>
<dbReference type="CDD" id="cd14498">
    <property type="entry name" value="DSP"/>
    <property type="match status" value="1"/>
</dbReference>
<evidence type="ECO:0000256" key="5">
    <source>
        <dbReference type="SAM" id="MobiDB-lite"/>
    </source>
</evidence>
<dbReference type="GO" id="GO:0033550">
    <property type="term" value="F:MAP kinase tyrosine phosphatase activity"/>
    <property type="evidence" value="ECO:0007669"/>
    <property type="project" value="TreeGrafter"/>
</dbReference>
<dbReference type="SMART" id="SM00195">
    <property type="entry name" value="DSPc"/>
    <property type="match status" value="1"/>
</dbReference>
<feature type="region of interest" description="Disordered" evidence="5">
    <location>
        <begin position="478"/>
        <end position="508"/>
    </location>
</feature>
<dbReference type="InterPro" id="IPR000340">
    <property type="entry name" value="Dual-sp_phosphatase_cat-dom"/>
</dbReference>
<dbReference type="EC" id="3.1.3.48" evidence="2"/>
<dbReference type="PROSITE" id="PS50056">
    <property type="entry name" value="TYR_PHOSPHATASE_2"/>
    <property type="match status" value="1"/>
</dbReference>
<evidence type="ECO:0000256" key="1">
    <source>
        <dbReference type="ARBA" id="ARBA00008601"/>
    </source>
</evidence>
<keyword evidence="4" id="KW-0904">Protein phosphatase</keyword>
<dbReference type="GO" id="GO:0043409">
    <property type="term" value="P:negative regulation of MAPK cascade"/>
    <property type="evidence" value="ECO:0007669"/>
    <property type="project" value="TreeGrafter"/>
</dbReference>
<keyword evidence="9" id="KW-1185">Reference proteome</keyword>
<dbReference type="PANTHER" id="PTHR10159:SF414">
    <property type="entry name" value="PROTEIN-TYROSINE-PHOSPHATASE-RELATED"/>
    <property type="match status" value="1"/>
</dbReference>
<evidence type="ECO:0000256" key="2">
    <source>
        <dbReference type="ARBA" id="ARBA00013064"/>
    </source>
</evidence>
<keyword evidence="3" id="KW-0378">Hydrolase</keyword>
<evidence type="ECO:0000259" key="6">
    <source>
        <dbReference type="PROSITE" id="PS50054"/>
    </source>
</evidence>
<sequence length="525" mass="58460">MPSIAVYEDVGHAGVEEVPSSSSSLNAQRSSLHQQDSKWFIHPTHYSLLDELEIYPRVYIGGQYEAKDPEWFAHHQISHVLNVSSLQNTFQKKTLYYHNAELNSTREETTSQAMADSENVNPNIIIMKDEIPKTVKSKEDTLKNSLQQPPLGKPMNVTYLKINVDDSTDVKIARHFDKAITFVRKALEENSQNRVLIHCKEGKSRSVTMMLAFGMTYFHLTLLEAFRHFENKTNNRSRINLGFQLQLMNYEKELLEEKGVENPKNSLDFLNSYQMSTCRKVPSTNVVNISTSSSIVVDGTSTAMASILKATTTTTLERPALKPISLANGSTPQAPSITISSTTSSSKNVKKPIVDLGAIIQTQEEPEYISPIKAVRKLNPSSLSTTMTTTTTPLRSTSSTPSIQKTHRGSTAVQKTPKNKLPPTPLAIASELQEGKNMGLIGDDYASLEFKFDDDDQQDVEISDALDERVFMTTPLKKRKSEETATTTTKKNEAIRQDQGAVTSSSTSAISISEIPQFDSFDFTF</sequence>
<evidence type="ECO:0000259" key="7">
    <source>
        <dbReference type="PROSITE" id="PS50056"/>
    </source>
</evidence>
<dbReference type="Gene3D" id="3.90.190.10">
    <property type="entry name" value="Protein tyrosine phosphatase superfamily"/>
    <property type="match status" value="1"/>
</dbReference>
<dbReference type="InterPro" id="IPR020422">
    <property type="entry name" value="TYR_PHOSPHATASE_DUAL_dom"/>
</dbReference>
<gene>
    <name evidence="8" type="ORF">C9374_002203</name>
</gene>
<dbReference type="InterPro" id="IPR000387">
    <property type="entry name" value="Tyr_Pase_dom"/>
</dbReference>
<accession>A0AA88GUM1</accession>
<dbReference type="GeneID" id="68094659"/>
<dbReference type="SUPFAM" id="SSF52799">
    <property type="entry name" value="(Phosphotyrosine protein) phosphatases II"/>
    <property type="match status" value="1"/>
</dbReference>
<feature type="compositionally biased region" description="Low complexity" evidence="5">
    <location>
        <begin position="383"/>
        <end position="402"/>
    </location>
</feature>
<comment type="similarity">
    <text evidence="1">Belongs to the protein-tyrosine phosphatase family. Non-receptor class dual specificity subfamily.</text>
</comment>
<feature type="domain" description="Tyrosine specific protein phosphatases" evidence="7">
    <location>
        <begin position="174"/>
        <end position="232"/>
    </location>
</feature>
<organism evidence="8 9">
    <name type="scientific">Naegleria lovaniensis</name>
    <name type="common">Amoeba</name>
    <dbReference type="NCBI Taxonomy" id="51637"/>
    <lineage>
        <taxon>Eukaryota</taxon>
        <taxon>Discoba</taxon>
        <taxon>Heterolobosea</taxon>
        <taxon>Tetramitia</taxon>
        <taxon>Eutetramitia</taxon>
        <taxon>Vahlkampfiidae</taxon>
        <taxon>Naegleria</taxon>
    </lineage>
</organism>
<comment type="caution">
    <text evidence="8">The sequence shown here is derived from an EMBL/GenBank/DDBJ whole genome shotgun (WGS) entry which is preliminary data.</text>
</comment>
<evidence type="ECO:0000256" key="3">
    <source>
        <dbReference type="ARBA" id="ARBA00022801"/>
    </source>
</evidence>
<reference evidence="8 9" key="1">
    <citation type="journal article" date="2018" name="BMC Genomics">
        <title>The genome of Naegleria lovaniensis, the basis for a comparative approach to unravel pathogenicity factors of the human pathogenic amoeba N. fowleri.</title>
        <authorList>
            <person name="Liechti N."/>
            <person name="Schurch N."/>
            <person name="Bruggmann R."/>
            <person name="Wittwer M."/>
        </authorList>
    </citation>
    <scope>NUCLEOTIDE SEQUENCE [LARGE SCALE GENOMIC DNA]</scope>
    <source>
        <strain evidence="8 9">ATCC 30569</strain>
    </source>
</reference>
<dbReference type="Proteomes" id="UP000816034">
    <property type="component" value="Unassembled WGS sequence"/>
</dbReference>
<dbReference type="AlphaFoldDB" id="A0AA88GUM1"/>
<dbReference type="GO" id="GO:0005737">
    <property type="term" value="C:cytoplasm"/>
    <property type="evidence" value="ECO:0007669"/>
    <property type="project" value="TreeGrafter"/>
</dbReference>
<protein>
    <recommendedName>
        <fullName evidence="2">protein-tyrosine-phosphatase</fullName>
        <ecNumber evidence="2">3.1.3.48</ecNumber>
    </recommendedName>
</protein>
<feature type="domain" description="Tyrosine-protein phosphatase" evidence="6">
    <location>
        <begin position="50"/>
        <end position="256"/>
    </location>
</feature>
<evidence type="ECO:0000313" key="8">
    <source>
        <dbReference type="EMBL" id="KAG2386459.1"/>
    </source>
</evidence>
<dbReference type="PROSITE" id="PS50054">
    <property type="entry name" value="TYR_PHOSPHATASE_DUAL"/>
    <property type="match status" value="1"/>
</dbReference>
<evidence type="ECO:0000313" key="9">
    <source>
        <dbReference type="Proteomes" id="UP000816034"/>
    </source>
</evidence>
<dbReference type="Pfam" id="PF00782">
    <property type="entry name" value="DSPc"/>
    <property type="match status" value="1"/>
</dbReference>
<feature type="region of interest" description="Disordered" evidence="5">
    <location>
        <begin position="325"/>
        <end position="344"/>
    </location>
</feature>
<dbReference type="InterPro" id="IPR029021">
    <property type="entry name" value="Prot-tyrosine_phosphatase-like"/>
</dbReference>
<dbReference type="GO" id="GO:0017017">
    <property type="term" value="F:MAP kinase tyrosine/serine/threonine phosphatase activity"/>
    <property type="evidence" value="ECO:0007669"/>
    <property type="project" value="TreeGrafter"/>
</dbReference>
<name>A0AA88GUM1_NAELO</name>
<proteinExistence type="inferred from homology"/>